<dbReference type="EMBL" id="JACJIQ010000005">
    <property type="protein sequence ID" value="MBA9076868.1"/>
    <property type="molecule type" value="Genomic_DNA"/>
</dbReference>
<dbReference type="AlphaFoldDB" id="A0A839GR41"/>
<feature type="signal peptide" evidence="1">
    <location>
        <begin position="1"/>
        <end position="22"/>
    </location>
</feature>
<dbReference type="PROSITE" id="PS51257">
    <property type="entry name" value="PROKAR_LIPOPROTEIN"/>
    <property type="match status" value="1"/>
</dbReference>
<dbReference type="Proteomes" id="UP000563094">
    <property type="component" value="Unassembled WGS sequence"/>
</dbReference>
<proteinExistence type="predicted"/>
<protein>
    <recommendedName>
        <fullName evidence="4">Lipocalin-like domain-containing protein</fullName>
    </recommendedName>
</protein>
<evidence type="ECO:0000256" key="1">
    <source>
        <dbReference type="SAM" id="SignalP"/>
    </source>
</evidence>
<feature type="chain" id="PRO_5033062098" description="Lipocalin-like domain-containing protein" evidence="1">
    <location>
        <begin position="23"/>
        <end position="170"/>
    </location>
</feature>
<keyword evidence="3" id="KW-1185">Reference proteome</keyword>
<sequence length="170" mass="18392">MKFKIFTNLFFALLMVSGTVVFSGCSDDEDPAPLTSNNTATATIGSTTFTSVKLNASTEKLLGETIINLDYINQTGDTLKLSILGSIPGKTYTYEMKMNEADLGFILNYNKKDGTEYAPVDGHKGSLTITAHDKSAKVIKGTFNGQLGPFDYNSTLPSITVTNGQFEAKY</sequence>
<evidence type="ECO:0008006" key="4">
    <source>
        <dbReference type="Google" id="ProtNLM"/>
    </source>
</evidence>
<comment type="caution">
    <text evidence="2">The sequence shown here is derived from an EMBL/GenBank/DDBJ whole genome shotgun (WGS) entry which is preliminary data.</text>
</comment>
<organism evidence="2 3">
    <name type="scientific">Rufibacter quisquiliarum</name>
    <dbReference type="NCBI Taxonomy" id="1549639"/>
    <lineage>
        <taxon>Bacteria</taxon>
        <taxon>Pseudomonadati</taxon>
        <taxon>Bacteroidota</taxon>
        <taxon>Cytophagia</taxon>
        <taxon>Cytophagales</taxon>
        <taxon>Hymenobacteraceae</taxon>
        <taxon>Rufibacter</taxon>
    </lineage>
</organism>
<keyword evidence="1" id="KW-0732">Signal</keyword>
<accession>A0A839GR41</accession>
<name>A0A839GR41_9BACT</name>
<evidence type="ECO:0000313" key="2">
    <source>
        <dbReference type="EMBL" id="MBA9076868.1"/>
    </source>
</evidence>
<evidence type="ECO:0000313" key="3">
    <source>
        <dbReference type="Proteomes" id="UP000563094"/>
    </source>
</evidence>
<dbReference type="RefSeq" id="WP_182512578.1">
    <property type="nucleotide sequence ID" value="NZ_JACJIQ010000005.1"/>
</dbReference>
<reference evidence="2 3" key="1">
    <citation type="submission" date="2020-08" db="EMBL/GenBank/DDBJ databases">
        <title>Genomic Encyclopedia of Type Strains, Phase IV (KMG-IV): sequencing the most valuable type-strain genomes for metagenomic binning, comparative biology and taxonomic classification.</title>
        <authorList>
            <person name="Goeker M."/>
        </authorList>
    </citation>
    <scope>NUCLEOTIDE SEQUENCE [LARGE SCALE GENOMIC DNA]</scope>
    <source>
        <strain evidence="2 3">DSM 29854</strain>
    </source>
</reference>
<gene>
    <name evidence="2" type="ORF">FHS90_001576</name>
</gene>